<reference evidence="1 2" key="1">
    <citation type="submission" date="2018-01" db="EMBL/GenBank/DDBJ databases">
        <title>Genomic Encyclopedia of Archaeal and Bacterial Type Strains, Phase II (KMG-II): from individual species to whole genera.</title>
        <authorList>
            <person name="Goeker M."/>
        </authorList>
    </citation>
    <scope>NUCLEOTIDE SEQUENCE [LARGE SCALE GENOMIC DNA]</scope>
    <source>
        <strain evidence="1 2">DSM 12048</strain>
    </source>
</reference>
<evidence type="ECO:0000313" key="1">
    <source>
        <dbReference type="EMBL" id="PPB79761.1"/>
    </source>
</evidence>
<name>A0A2S5JEC0_9RHOB</name>
<evidence type="ECO:0000313" key="2">
    <source>
        <dbReference type="Proteomes" id="UP000239736"/>
    </source>
</evidence>
<dbReference type="EMBL" id="PRDS01000009">
    <property type="protein sequence ID" value="PPB79761.1"/>
    <property type="molecule type" value="Genomic_DNA"/>
</dbReference>
<keyword evidence="2" id="KW-1185">Reference proteome</keyword>
<gene>
    <name evidence="1" type="ORF">LV82_02552</name>
</gene>
<proteinExistence type="predicted"/>
<sequence>MTERKTLITVRMAVWGSQDDLRRVIGGSESVGDLDGIDTAASALGLAGGADG</sequence>
<comment type="caution">
    <text evidence="1">The sequence shown here is derived from an EMBL/GenBank/DDBJ whole genome shotgun (WGS) entry which is preliminary data.</text>
</comment>
<protein>
    <submittedName>
        <fullName evidence="1">Uncharacterized protein</fullName>
    </submittedName>
</protein>
<dbReference type="RefSeq" id="WP_170063428.1">
    <property type="nucleotide sequence ID" value="NZ_PRDS01000009.1"/>
</dbReference>
<accession>A0A2S5JEC0</accession>
<organism evidence="1 2">
    <name type="scientific">Albidovulum inexpectatum</name>
    <dbReference type="NCBI Taxonomy" id="196587"/>
    <lineage>
        <taxon>Bacteria</taxon>
        <taxon>Pseudomonadati</taxon>
        <taxon>Pseudomonadota</taxon>
        <taxon>Alphaproteobacteria</taxon>
        <taxon>Rhodobacterales</taxon>
        <taxon>Paracoccaceae</taxon>
        <taxon>Albidovulum</taxon>
    </lineage>
</organism>
<dbReference type="AlphaFoldDB" id="A0A2S5JEC0"/>
<dbReference type="Proteomes" id="UP000239736">
    <property type="component" value="Unassembled WGS sequence"/>
</dbReference>